<dbReference type="Pfam" id="PF01321">
    <property type="entry name" value="Creatinase_N"/>
    <property type="match status" value="1"/>
</dbReference>
<dbReference type="EMBL" id="CP036259">
    <property type="protein sequence ID" value="QDR82270.1"/>
    <property type="molecule type" value="Genomic_DNA"/>
</dbReference>
<dbReference type="Proteomes" id="UP000320776">
    <property type="component" value="Chromosome"/>
</dbReference>
<reference evidence="3 4" key="1">
    <citation type="submission" date="2019-02" db="EMBL/GenBank/DDBJ databases">
        <title>Closed genome of Sporomusa termitida DSM 4440.</title>
        <authorList>
            <person name="Poehlein A."/>
            <person name="Daniel R."/>
        </authorList>
    </citation>
    <scope>NUCLEOTIDE SEQUENCE [LARGE SCALE GENOMIC DNA]</scope>
    <source>
        <strain evidence="3 4">DSM 4440</strain>
    </source>
</reference>
<dbReference type="InterPro" id="IPR000994">
    <property type="entry name" value="Pept_M24"/>
</dbReference>
<keyword evidence="3" id="KW-0645">Protease</keyword>
<evidence type="ECO:0000313" key="3">
    <source>
        <dbReference type="EMBL" id="QDR82270.1"/>
    </source>
</evidence>
<dbReference type="KEGG" id="sted:SPTER_36950"/>
<evidence type="ECO:0000259" key="1">
    <source>
        <dbReference type="Pfam" id="PF00557"/>
    </source>
</evidence>
<dbReference type="RefSeq" id="WP_144351671.1">
    <property type="nucleotide sequence ID" value="NZ_CP036259.1"/>
</dbReference>
<evidence type="ECO:0000259" key="2">
    <source>
        <dbReference type="Pfam" id="PF01321"/>
    </source>
</evidence>
<dbReference type="SUPFAM" id="SSF53092">
    <property type="entry name" value="Creatinase/prolidase N-terminal domain"/>
    <property type="match status" value="1"/>
</dbReference>
<dbReference type="EC" id="3.4.13.9" evidence="3"/>
<dbReference type="InterPro" id="IPR029149">
    <property type="entry name" value="Creatin/AminoP/Spt16_N"/>
</dbReference>
<dbReference type="InterPro" id="IPR000587">
    <property type="entry name" value="Creatinase_N"/>
</dbReference>
<name>A0A517DY31_9FIRM</name>
<accession>A0A517DY31</accession>
<keyword evidence="3" id="KW-0378">Hydrolase</keyword>
<protein>
    <submittedName>
        <fullName evidence="3">Xaa-Pro dipeptidase</fullName>
        <ecNumber evidence="3">3.4.13.9</ecNumber>
    </submittedName>
</protein>
<dbReference type="SUPFAM" id="SSF55920">
    <property type="entry name" value="Creatinase/aminopeptidase"/>
    <property type="match status" value="1"/>
</dbReference>
<dbReference type="PANTHER" id="PTHR46112">
    <property type="entry name" value="AMINOPEPTIDASE"/>
    <property type="match status" value="1"/>
</dbReference>
<dbReference type="Pfam" id="PF00557">
    <property type="entry name" value="Peptidase_M24"/>
    <property type="match status" value="1"/>
</dbReference>
<dbReference type="InterPro" id="IPR050659">
    <property type="entry name" value="Peptidase_M24B"/>
</dbReference>
<sequence>MIKAPYQDRLQRAQQMMAENNLDVLLVTNRENLIYFTGLTQIECLAVIIPRQGEPCAVTLWLDAGYVGNETGIKTYGYLFPGESLAAKTVERIKAYGYTEPSIGFERYFVGFAVYDTLRRHFPENGFKNAGELFYRLRAVKDAGEIEYMRQAGRIAVQGMAAAVQAVVPGVRELDVLAEAEYAMLKAGSGGSPFRPQVVAGSRSLLTHPCASSKKIETGEIVVIHLGATYEGYCAKLCRTVAVGDVGEAKRAVYELLLKAQTAAIAALKPGITAAEVDAAAREIVEEHGYGQSFLDVVGYGVGIRQSEFYPLIGKGRQERIEAGMVVDLLLPTIYRQDIGGPRVTDCIYIANNGSELLTDYPRELIQAY</sequence>
<keyword evidence="4" id="KW-1185">Reference proteome</keyword>
<dbReference type="OrthoDB" id="9806388at2"/>
<dbReference type="GO" id="GO:0102009">
    <property type="term" value="F:proline dipeptidase activity"/>
    <property type="evidence" value="ECO:0007669"/>
    <property type="project" value="UniProtKB-EC"/>
</dbReference>
<gene>
    <name evidence="3" type="primary">pepQ</name>
    <name evidence="3" type="ORF">SPTER_36950</name>
</gene>
<evidence type="ECO:0000313" key="4">
    <source>
        <dbReference type="Proteomes" id="UP000320776"/>
    </source>
</evidence>
<organism evidence="3 4">
    <name type="scientific">Sporomusa termitida</name>
    <dbReference type="NCBI Taxonomy" id="2377"/>
    <lineage>
        <taxon>Bacteria</taxon>
        <taxon>Bacillati</taxon>
        <taxon>Bacillota</taxon>
        <taxon>Negativicutes</taxon>
        <taxon>Selenomonadales</taxon>
        <taxon>Sporomusaceae</taxon>
        <taxon>Sporomusa</taxon>
    </lineage>
</organism>
<keyword evidence="3" id="KW-0224">Dipeptidase</keyword>
<dbReference type="Gene3D" id="3.90.230.10">
    <property type="entry name" value="Creatinase/methionine aminopeptidase superfamily"/>
    <property type="match status" value="1"/>
</dbReference>
<feature type="domain" description="Creatinase N-terminal" evidence="2">
    <location>
        <begin position="9"/>
        <end position="140"/>
    </location>
</feature>
<proteinExistence type="predicted"/>
<dbReference type="Gene3D" id="3.40.350.10">
    <property type="entry name" value="Creatinase/prolidase N-terminal domain"/>
    <property type="match status" value="1"/>
</dbReference>
<dbReference type="InterPro" id="IPR036005">
    <property type="entry name" value="Creatinase/aminopeptidase-like"/>
</dbReference>
<feature type="domain" description="Peptidase M24" evidence="1">
    <location>
        <begin position="147"/>
        <end position="350"/>
    </location>
</feature>
<dbReference type="AlphaFoldDB" id="A0A517DY31"/>
<dbReference type="PANTHER" id="PTHR46112:SF2">
    <property type="entry name" value="XAA-PRO AMINOPEPTIDASE P-RELATED"/>
    <property type="match status" value="1"/>
</dbReference>